<evidence type="ECO:0000256" key="1">
    <source>
        <dbReference type="ARBA" id="ARBA00008941"/>
    </source>
</evidence>
<dbReference type="PANTHER" id="PTHR45800">
    <property type="entry name" value="PHOSPHATIDYLINOSITOL 4-KINASE GAMMA"/>
    <property type="match status" value="1"/>
</dbReference>
<feature type="compositionally biased region" description="Basic and acidic residues" evidence="6">
    <location>
        <begin position="687"/>
        <end position="700"/>
    </location>
</feature>
<feature type="compositionally biased region" description="Basic residues" evidence="6">
    <location>
        <begin position="1013"/>
        <end position="1023"/>
    </location>
</feature>
<feature type="compositionally biased region" description="Low complexity" evidence="6">
    <location>
        <begin position="482"/>
        <end position="496"/>
    </location>
</feature>
<evidence type="ECO:0000256" key="4">
    <source>
        <dbReference type="ARBA" id="ARBA00022777"/>
    </source>
</evidence>
<gene>
    <name evidence="8" type="ORF">Cvel_18347</name>
</gene>
<feature type="region of interest" description="Disordered" evidence="6">
    <location>
        <begin position="1109"/>
        <end position="1262"/>
    </location>
</feature>
<feature type="compositionally biased region" description="Basic and acidic residues" evidence="6">
    <location>
        <begin position="845"/>
        <end position="872"/>
    </location>
</feature>
<sequence>MSTKDLRILYRGVELPNRRQVNDIDFHADARAAGDSSSGGFPQMKKKSAKELAVFGLHSLLPKGDTASRKLLEAADPNAVVRPLLHYSFRKPNTAGNEVGKLKGVGKDISYDEHTMALMEKINVSFKASIKPVRSEEGTGGTYFIRDQYGQTLCVFKPRDEEAFAANNPKEFKGYEGHPAFREGLFAGDGAPREMAAYLLDQSAGFHARVPLTTMVEAFHPAFSNPDTGVIWKEGAMQSYVEAKSTVEAFVERNALDVFSVDDVHRIGILDIRLCNLDRNEQNILVQTQQHSLDFNPWLANRENAAARKRRMEARGGRDGRGDEAKYRLVPIDHGLCLPDWPDVCDLDLVWFTWDQAQVPFSRVNLKRIFSLNFEFDAARLKRKLLIRDASLRTLRACTLLLITGARRHLTLYQIAEMMCRKRVETPSQFELLLRRAILQAAVAFSSRHLMKMPVGAARNLGMDLHVPATDVNAVKFHQQISSRHGGSRSPSSKSSASEKRRRATESVGGREDIRELKATVSASRRGRQSLSALDPVPEVGEEAEFDSGGVGGPGGGRGGRGVSPQQQHRGGGREKGLPPLPHAKSTVERGTREGRGDERRDSHSRPRSAGDGRDRRRDRDDDRQRERERGRRGDSSYSSYSSSHDHSRSRGPGRSGDRRRGRRGSSRSWSRSRSRSRGGGSSRSRSRSEDFSSAEESHRPGGRGGGGRGRMRQRSDSGSRLRSRSRSRGSSRRSRSRSRSPRSPRSFSSFDERSVGSGSRDRDRERYGGRGAVSRGREREGNRRRGSRSRSRTPSSDGSRPRLIDRRSRSRGSDCSPSDYSSGSSRRSRRGRDRDRGRGRRGSRSVDRERDRERDRDRGGRDRENSSKRGEGGGGTQRHSHRDPTGVALEDLARLARVPELGLPGSPPVDDSCCDQGNRRRPSDDNEEEESADGWSESDDDFEESESDSEDGSDGEGAGKSKFWRVSPMDPPALPQPEPPPAPAAAASSDAAKPNEGRKLPPTASRPEYGKVKKTVRRGRRRKRRDRDFWYIYEGEEPDMSAAMSGSLFGSAGKGSSKRATDDMDEKRVPEEWTPEFERLFLIALESLVKSWIDVTHKNWRNYEWHGPKKAAAGRAPPHTPQPPGHARKTAPGEGGVAMGKVSAKSHKEIWTEEGASQARGSSLAGIQRFAPSQQQQQQPTSKEKESRGNASREGKGGIGVKGGDWGGDSSGVERERERERDAERARKEKNSRHPAQTQGGAGDRRVNGGSAAPPPGGRRS</sequence>
<evidence type="ECO:0000256" key="5">
    <source>
        <dbReference type="ARBA" id="ARBA00022840"/>
    </source>
</evidence>
<organism evidence="8">
    <name type="scientific">Chromera velia CCMP2878</name>
    <dbReference type="NCBI Taxonomy" id="1169474"/>
    <lineage>
        <taxon>Eukaryota</taxon>
        <taxon>Sar</taxon>
        <taxon>Alveolata</taxon>
        <taxon>Colpodellida</taxon>
        <taxon>Chromeraceae</taxon>
        <taxon>Chromera</taxon>
    </lineage>
</organism>
<evidence type="ECO:0000256" key="6">
    <source>
        <dbReference type="SAM" id="MobiDB-lite"/>
    </source>
</evidence>
<dbReference type="AlphaFoldDB" id="A0A0G4FS75"/>
<proteinExistence type="inferred from homology"/>
<feature type="region of interest" description="Disordered" evidence="6">
    <location>
        <begin position="1042"/>
        <end position="1071"/>
    </location>
</feature>
<feature type="compositionally biased region" description="Basic residues" evidence="6">
    <location>
        <begin position="650"/>
        <end position="677"/>
    </location>
</feature>
<evidence type="ECO:0000256" key="3">
    <source>
        <dbReference type="ARBA" id="ARBA00022741"/>
    </source>
</evidence>
<reference evidence="8" key="1">
    <citation type="submission" date="2014-11" db="EMBL/GenBank/DDBJ databases">
        <authorList>
            <person name="Otto D Thomas"/>
            <person name="Naeem Raeece"/>
        </authorList>
    </citation>
    <scope>NUCLEOTIDE SEQUENCE</scope>
</reference>
<feature type="compositionally biased region" description="Basic and acidic residues" evidence="6">
    <location>
        <begin position="586"/>
        <end position="635"/>
    </location>
</feature>
<feature type="domain" description="PI3K/PI4K catalytic" evidence="7">
    <location>
        <begin position="139"/>
        <end position="415"/>
    </location>
</feature>
<feature type="compositionally biased region" description="Gly residues" evidence="6">
    <location>
        <begin position="549"/>
        <end position="562"/>
    </location>
</feature>
<feature type="compositionally biased region" description="Basic and acidic residues" evidence="6">
    <location>
        <begin position="1183"/>
        <end position="1197"/>
    </location>
</feature>
<evidence type="ECO:0000313" key="8">
    <source>
        <dbReference type="EMBL" id="CEM17030.1"/>
    </source>
</evidence>
<dbReference type="PANTHER" id="PTHR45800:SF11">
    <property type="entry name" value="PHOSPHATIDYLINOSITOL 3-KINASE-RELATED PROTEIN KINASE"/>
    <property type="match status" value="1"/>
</dbReference>
<evidence type="ECO:0000256" key="2">
    <source>
        <dbReference type="ARBA" id="ARBA00022679"/>
    </source>
</evidence>
<dbReference type="EMBL" id="CDMZ01000569">
    <property type="protein sequence ID" value="CEM17030.1"/>
    <property type="molecule type" value="Genomic_DNA"/>
</dbReference>
<dbReference type="GO" id="GO:0005524">
    <property type="term" value="F:ATP binding"/>
    <property type="evidence" value="ECO:0007669"/>
    <property type="project" value="UniProtKB-KW"/>
</dbReference>
<keyword evidence="5" id="KW-0067">ATP-binding</keyword>
<keyword evidence="4" id="KW-0418">Kinase</keyword>
<feature type="compositionally biased region" description="Basic residues" evidence="6">
    <location>
        <begin position="722"/>
        <end position="743"/>
    </location>
</feature>
<keyword evidence="2" id="KW-0808">Transferase</keyword>
<protein>
    <recommendedName>
        <fullName evidence="7">PI3K/PI4K catalytic domain-containing protein</fullName>
    </recommendedName>
</protein>
<feature type="region of interest" description="Disordered" evidence="6">
    <location>
        <begin position="480"/>
        <end position="1023"/>
    </location>
</feature>
<dbReference type="GO" id="GO:0016301">
    <property type="term" value="F:kinase activity"/>
    <property type="evidence" value="ECO:0007669"/>
    <property type="project" value="UniProtKB-KW"/>
</dbReference>
<dbReference type="VEuPathDB" id="CryptoDB:Cvel_18347"/>
<feature type="compositionally biased region" description="Pro residues" evidence="6">
    <location>
        <begin position="970"/>
        <end position="984"/>
    </location>
</feature>
<name>A0A0G4FS75_9ALVE</name>
<comment type="similarity">
    <text evidence="1">Belongs to the PI3/PI4-kinase family. Type II PI4K subfamily.</text>
</comment>
<feature type="compositionally biased region" description="Low complexity" evidence="6">
    <location>
        <begin position="814"/>
        <end position="826"/>
    </location>
</feature>
<dbReference type="InterPro" id="IPR000403">
    <property type="entry name" value="PI3/4_kinase_cat_dom"/>
</dbReference>
<dbReference type="InterPro" id="IPR044571">
    <property type="entry name" value="P4KG1-8"/>
</dbReference>
<feature type="compositionally biased region" description="Basic residues" evidence="6">
    <location>
        <begin position="827"/>
        <end position="844"/>
    </location>
</feature>
<dbReference type="Pfam" id="PF00454">
    <property type="entry name" value="PI3_PI4_kinase"/>
    <property type="match status" value="1"/>
</dbReference>
<accession>A0A0G4FS75</accession>
<feature type="compositionally biased region" description="Basic and acidic residues" evidence="6">
    <location>
        <begin position="1213"/>
        <end position="1230"/>
    </location>
</feature>
<feature type="compositionally biased region" description="Basic and acidic residues" evidence="6">
    <location>
        <begin position="1060"/>
        <end position="1071"/>
    </location>
</feature>
<feature type="compositionally biased region" description="Basic and acidic residues" evidence="6">
    <location>
        <begin position="509"/>
        <end position="518"/>
    </location>
</feature>
<feature type="compositionally biased region" description="Acidic residues" evidence="6">
    <location>
        <begin position="926"/>
        <end position="955"/>
    </location>
</feature>
<evidence type="ECO:0000259" key="7">
    <source>
        <dbReference type="Pfam" id="PF00454"/>
    </source>
</evidence>
<feature type="compositionally biased region" description="Basic and acidic residues" evidence="6">
    <location>
        <begin position="751"/>
        <end position="769"/>
    </location>
</feature>
<feature type="compositionally biased region" description="Gly residues" evidence="6">
    <location>
        <begin position="1198"/>
        <end position="1211"/>
    </location>
</feature>
<keyword evidence="3" id="KW-0547">Nucleotide-binding</keyword>